<dbReference type="EMBL" id="NSJV01000373">
    <property type="protein sequence ID" value="PAU47388.1"/>
    <property type="molecule type" value="Genomic_DNA"/>
</dbReference>
<keyword evidence="2" id="KW-1185">Reference proteome</keyword>
<evidence type="ECO:0000313" key="2">
    <source>
        <dbReference type="Proteomes" id="UP000218944"/>
    </source>
</evidence>
<accession>A0A2A2D4H6</accession>
<evidence type="ECO:0000313" key="1">
    <source>
        <dbReference type="EMBL" id="PAU47388.1"/>
    </source>
</evidence>
<reference evidence="1 2" key="1">
    <citation type="submission" date="2017-08" db="EMBL/GenBank/DDBJ databases">
        <title>Genome sequence of Streptomyces albireticuli NRRL B-1670.</title>
        <authorList>
            <person name="Graham D.E."/>
            <person name="Mahan K.M."/>
            <person name="Klingeman D.M."/>
            <person name="Hettich R.L."/>
            <person name="Parry R.J."/>
            <person name="Spain J.C."/>
        </authorList>
    </citation>
    <scope>NUCLEOTIDE SEQUENCE [LARGE SCALE GENOMIC DNA]</scope>
    <source>
        <strain evidence="1 2">NRRL B-1670</strain>
    </source>
</reference>
<dbReference type="AlphaFoldDB" id="A0A2A2D4H6"/>
<sequence length="112" mass="12001">MTTRTLADLSVPAEALRRLMVEHGNLPVASMQISPIYPGRLDVSLHPETLGDETSGSTKAAFETWRQALGIASETVKAASGRGSTWLTTDGAFDGAKLRLTAFLPDDLQEES</sequence>
<gene>
    <name evidence="1" type="ORF">CK936_19075</name>
</gene>
<protein>
    <submittedName>
        <fullName evidence="1">Uncharacterized protein</fullName>
    </submittedName>
</protein>
<comment type="caution">
    <text evidence="1">The sequence shown here is derived from an EMBL/GenBank/DDBJ whole genome shotgun (WGS) entry which is preliminary data.</text>
</comment>
<name>A0A2A2D4H6_9ACTN</name>
<proteinExistence type="predicted"/>
<organism evidence="1 2">
    <name type="scientific">Streptomyces albireticuli</name>
    <dbReference type="NCBI Taxonomy" id="1940"/>
    <lineage>
        <taxon>Bacteria</taxon>
        <taxon>Bacillati</taxon>
        <taxon>Actinomycetota</taxon>
        <taxon>Actinomycetes</taxon>
        <taxon>Kitasatosporales</taxon>
        <taxon>Streptomycetaceae</taxon>
        <taxon>Streptomyces</taxon>
    </lineage>
</organism>
<dbReference type="RefSeq" id="WP_095582174.1">
    <property type="nucleotide sequence ID" value="NZ_JAJQQS010000014.1"/>
</dbReference>
<dbReference type="Proteomes" id="UP000218944">
    <property type="component" value="Unassembled WGS sequence"/>
</dbReference>